<reference evidence="3 4" key="1">
    <citation type="submission" date="2021-01" db="EMBL/GenBank/DDBJ databases">
        <title>Whole genome shotgun sequence of Microbispora corallina NBRC 16416.</title>
        <authorList>
            <person name="Komaki H."/>
            <person name="Tamura T."/>
        </authorList>
    </citation>
    <scope>NUCLEOTIDE SEQUENCE [LARGE SCALE GENOMIC DNA]</scope>
    <source>
        <strain evidence="3 4">NBRC 16416</strain>
    </source>
</reference>
<comment type="caution">
    <text evidence="3">The sequence shown here is derived from an EMBL/GenBank/DDBJ whole genome shotgun (WGS) entry which is preliminary data.</text>
</comment>
<dbReference type="PANTHER" id="PTHR35176">
    <property type="entry name" value="HEME OXYGENASE HI_0854-RELATED"/>
    <property type="match status" value="1"/>
</dbReference>
<evidence type="ECO:0000313" key="3">
    <source>
        <dbReference type="EMBL" id="GIH42345.1"/>
    </source>
</evidence>
<sequence length="126" mass="14227">MLTDAVRDLFDAANFATIASVNPDGAPQASVVWVRPDGDDILFSTIKGRRKHLNILRDPRVSVVVVDPADPYRYVEVRGTASLTDDPEGKLIQELSIKYRGEDWTEPHPDNERVIVRITPEKVYLR</sequence>
<name>A0ABQ4G5I7_9ACTN</name>
<evidence type="ECO:0000313" key="4">
    <source>
        <dbReference type="Proteomes" id="UP000603904"/>
    </source>
</evidence>
<protein>
    <submittedName>
        <fullName evidence="3">PPOX class F420-dependent enzyme</fullName>
    </submittedName>
</protein>
<dbReference type="InterPro" id="IPR011576">
    <property type="entry name" value="Pyridox_Oxase_N"/>
</dbReference>
<dbReference type="Proteomes" id="UP000603904">
    <property type="component" value="Unassembled WGS sequence"/>
</dbReference>
<gene>
    <name evidence="3" type="ORF">Mco01_53450</name>
</gene>
<dbReference type="PANTHER" id="PTHR35176:SF6">
    <property type="entry name" value="HEME OXYGENASE HI_0854-RELATED"/>
    <property type="match status" value="1"/>
</dbReference>
<dbReference type="NCBIfam" id="TIGR03618">
    <property type="entry name" value="Rv1155_F420"/>
    <property type="match status" value="1"/>
</dbReference>
<dbReference type="RefSeq" id="WP_036328686.1">
    <property type="nucleotide sequence ID" value="NZ_BAAAGP010000017.1"/>
</dbReference>
<dbReference type="EMBL" id="BOOC01000030">
    <property type="protein sequence ID" value="GIH42345.1"/>
    <property type="molecule type" value="Genomic_DNA"/>
</dbReference>
<feature type="domain" description="Pyridoxamine 5'-phosphate oxidase N-terminal" evidence="2">
    <location>
        <begin position="2"/>
        <end position="125"/>
    </location>
</feature>
<keyword evidence="4" id="KW-1185">Reference proteome</keyword>
<keyword evidence="1" id="KW-0560">Oxidoreductase</keyword>
<dbReference type="InterPro" id="IPR012349">
    <property type="entry name" value="Split_barrel_FMN-bd"/>
</dbReference>
<accession>A0ABQ4G5I7</accession>
<evidence type="ECO:0000259" key="2">
    <source>
        <dbReference type="Pfam" id="PF01243"/>
    </source>
</evidence>
<proteinExistence type="predicted"/>
<dbReference type="Gene3D" id="2.30.110.10">
    <property type="entry name" value="Electron Transport, Fmn-binding Protein, Chain A"/>
    <property type="match status" value="1"/>
</dbReference>
<dbReference type="Pfam" id="PF01243">
    <property type="entry name" value="PNPOx_N"/>
    <property type="match status" value="1"/>
</dbReference>
<dbReference type="InterPro" id="IPR052019">
    <property type="entry name" value="F420H2_bilvrd_red/Heme_oxyg"/>
</dbReference>
<evidence type="ECO:0000256" key="1">
    <source>
        <dbReference type="ARBA" id="ARBA00023002"/>
    </source>
</evidence>
<dbReference type="SUPFAM" id="SSF50475">
    <property type="entry name" value="FMN-binding split barrel"/>
    <property type="match status" value="1"/>
</dbReference>
<organism evidence="3 4">
    <name type="scientific">Microbispora corallina</name>
    <dbReference type="NCBI Taxonomy" id="83302"/>
    <lineage>
        <taxon>Bacteria</taxon>
        <taxon>Bacillati</taxon>
        <taxon>Actinomycetota</taxon>
        <taxon>Actinomycetes</taxon>
        <taxon>Streptosporangiales</taxon>
        <taxon>Streptosporangiaceae</taxon>
        <taxon>Microbispora</taxon>
    </lineage>
</organism>
<dbReference type="InterPro" id="IPR019920">
    <property type="entry name" value="F420-binding_dom_put"/>
</dbReference>